<protein>
    <submittedName>
        <fullName evidence="7">RNA polymerase sigma factor (Sigma-70 family)</fullName>
    </submittedName>
</protein>
<feature type="domain" description="HTH luxR-type" evidence="5">
    <location>
        <begin position="135"/>
        <end position="200"/>
    </location>
</feature>
<dbReference type="PROSITE" id="PS50043">
    <property type="entry name" value="HTH_LUXR_2"/>
    <property type="match status" value="1"/>
</dbReference>
<gene>
    <name evidence="7" type="ORF">V1286_001454</name>
</gene>
<dbReference type="RefSeq" id="WP_334478502.1">
    <property type="nucleotide sequence ID" value="NZ_JAZHRV010000001.1"/>
</dbReference>
<dbReference type="PROSITE" id="PS50110">
    <property type="entry name" value="RESPONSE_REGULATORY"/>
    <property type="match status" value="1"/>
</dbReference>
<keyword evidence="4" id="KW-0597">Phosphoprotein</keyword>
<dbReference type="Gene3D" id="1.10.10.10">
    <property type="entry name" value="Winged helix-like DNA-binding domain superfamily/Winged helix DNA-binding domain"/>
    <property type="match status" value="1"/>
</dbReference>
<keyword evidence="2" id="KW-0238">DNA-binding</keyword>
<sequence length="212" mass="23370">MPGYVHIVDDDASFRTAIERRLKKAGYEVATYPSAQHLLDSLPSENELGCILLDVRIPGLSGPELQGRLSEIGSILPIVFLTGYADVQTTVRAIKAGAEDVLTKPVSSEELLAAVERALAHHEVMRGQRTQLDVVRAHIAKLTPREREVFELVIRGKTNKQVANVLGATERTIKAHRHRVMEKLQVQSLAELVSLAERAGVLRDPSSTRQTN</sequence>
<dbReference type="InterPro" id="IPR001789">
    <property type="entry name" value="Sig_transdc_resp-reg_receiver"/>
</dbReference>
<evidence type="ECO:0000256" key="3">
    <source>
        <dbReference type="ARBA" id="ARBA00023163"/>
    </source>
</evidence>
<dbReference type="Proteomes" id="UP001364224">
    <property type="component" value="Unassembled WGS sequence"/>
</dbReference>
<keyword evidence="3" id="KW-0804">Transcription</keyword>
<evidence type="ECO:0000259" key="6">
    <source>
        <dbReference type="PROSITE" id="PS50110"/>
    </source>
</evidence>
<dbReference type="InterPro" id="IPR036388">
    <property type="entry name" value="WH-like_DNA-bd_sf"/>
</dbReference>
<evidence type="ECO:0000256" key="2">
    <source>
        <dbReference type="ARBA" id="ARBA00023125"/>
    </source>
</evidence>
<proteinExistence type="predicted"/>
<dbReference type="InterPro" id="IPR011006">
    <property type="entry name" value="CheY-like_superfamily"/>
</dbReference>
<dbReference type="SMART" id="SM00421">
    <property type="entry name" value="HTH_LUXR"/>
    <property type="match status" value="1"/>
</dbReference>
<dbReference type="CDD" id="cd06170">
    <property type="entry name" value="LuxR_C_like"/>
    <property type="match status" value="1"/>
</dbReference>
<dbReference type="EMBL" id="JAZHRV010000001">
    <property type="protein sequence ID" value="MEH2553925.1"/>
    <property type="molecule type" value="Genomic_DNA"/>
</dbReference>
<comment type="caution">
    <text evidence="7">The sequence shown here is derived from an EMBL/GenBank/DDBJ whole genome shotgun (WGS) entry which is preliminary data.</text>
</comment>
<evidence type="ECO:0000256" key="1">
    <source>
        <dbReference type="ARBA" id="ARBA00023015"/>
    </source>
</evidence>
<dbReference type="PANTHER" id="PTHR44688:SF16">
    <property type="entry name" value="DNA-BINDING TRANSCRIPTIONAL ACTIVATOR DEVR_DOSR"/>
    <property type="match status" value="1"/>
</dbReference>
<feature type="domain" description="Response regulatory" evidence="6">
    <location>
        <begin position="4"/>
        <end position="119"/>
    </location>
</feature>
<evidence type="ECO:0000256" key="4">
    <source>
        <dbReference type="PROSITE-ProRule" id="PRU00169"/>
    </source>
</evidence>
<evidence type="ECO:0000259" key="5">
    <source>
        <dbReference type="PROSITE" id="PS50043"/>
    </source>
</evidence>
<dbReference type="InterPro" id="IPR016032">
    <property type="entry name" value="Sig_transdc_resp-reg_C-effctor"/>
</dbReference>
<organism evidence="7 8">
    <name type="scientific">Bradyrhizobium algeriense</name>
    <dbReference type="NCBI Taxonomy" id="634784"/>
    <lineage>
        <taxon>Bacteria</taxon>
        <taxon>Pseudomonadati</taxon>
        <taxon>Pseudomonadota</taxon>
        <taxon>Alphaproteobacteria</taxon>
        <taxon>Hyphomicrobiales</taxon>
        <taxon>Nitrobacteraceae</taxon>
        <taxon>Bradyrhizobium</taxon>
    </lineage>
</organism>
<dbReference type="Pfam" id="PF00072">
    <property type="entry name" value="Response_reg"/>
    <property type="match status" value="1"/>
</dbReference>
<evidence type="ECO:0000313" key="8">
    <source>
        <dbReference type="Proteomes" id="UP001364224"/>
    </source>
</evidence>
<dbReference type="SUPFAM" id="SSF52172">
    <property type="entry name" value="CheY-like"/>
    <property type="match status" value="1"/>
</dbReference>
<keyword evidence="8" id="KW-1185">Reference proteome</keyword>
<dbReference type="PRINTS" id="PR00038">
    <property type="entry name" value="HTHLUXR"/>
</dbReference>
<accession>A0ABU8B614</accession>
<dbReference type="PANTHER" id="PTHR44688">
    <property type="entry name" value="DNA-BINDING TRANSCRIPTIONAL ACTIVATOR DEVR_DOSR"/>
    <property type="match status" value="1"/>
</dbReference>
<name>A0ABU8B614_9BRAD</name>
<keyword evidence="1" id="KW-0805">Transcription regulation</keyword>
<dbReference type="SUPFAM" id="SSF46894">
    <property type="entry name" value="C-terminal effector domain of the bipartite response regulators"/>
    <property type="match status" value="1"/>
</dbReference>
<evidence type="ECO:0000313" key="7">
    <source>
        <dbReference type="EMBL" id="MEH2553925.1"/>
    </source>
</evidence>
<dbReference type="Gene3D" id="3.40.50.2300">
    <property type="match status" value="1"/>
</dbReference>
<feature type="modified residue" description="4-aspartylphosphate" evidence="4">
    <location>
        <position position="54"/>
    </location>
</feature>
<dbReference type="Pfam" id="PF00196">
    <property type="entry name" value="GerE"/>
    <property type="match status" value="1"/>
</dbReference>
<reference evidence="7 8" key="1">
    <citation type="submission" date="2024-02" db="EMBL/GenBank/DDBJ databases">
        <title>Adaptive strategies in a cosmopolitan and abundant soil bacterium.</title>
        <authorList>
            <person name="Carini P."/>
        </authorList>
    </citation>
    <scope>NUCLEOTIDE SEQUENCE [LARGE SCALE GENOMIC DNA]</scope>
    <source>
        <strain evidence="7 8">AZCC 1608</strain>
    </source>
</reference>
<dbReference type="InterPro" id="IPR000792">
    <property type="entry name" value="Tscrpt_reg_LuxR_C"/>
</dbReference>
<dbReference type="SMART" id="SM00448">
    <property type="entry name" value="REC"/>
    <property type="match status" value="1"/>
</dbReference>